<dbReference type="Pfam" id="PF08737">
    <property type="entry name" value="Rgp1"/>
    <property type="match status" value="1"/>
</dbReference>
<evidence type="ECO:0000313" key="1">
    <source>
        <dbReference type="EMBL" id="GAA5795064.1"/>
    </source>
</evidence>
<accession>A0ABP9XJW4</accession>
<evidence type="ECO:0008006" key="3">
    <source>
        <dbReference type="Google" id="ProtNLM"/>
    </source>
</evidence>
<gene>
    <name evidence="1" type="ORF">HPULCUR_000415</name>
</gene>
<organism evidence="1 2">
    <name type="scientific">Helicostylum pulchrum</name>
    <dbReference type="NCBI Taxonomy" id="562976"/>
    <lineage>
        <taxon>Eukaryota</taxon>
        <taxon>Fungi</taxon>
        <taxon>Fungi incertae sedis</taxon>
        <taxon>Mucoromycota</taxon>
        <taxon>Mucoromycotina</taxon>
        <taxon>Mucoromycetes</taxon>
        <taxon>Mucorales</taxon>
        <taxon>Mucorineae</taxon>
        <taxon>Mucoraceae</taxon>
        <taxon>Helicostylum</taxon>
    </lineage>
</organism>
<name>A0ABP9XJW4_9FUNG</name>
<dbReference type="Proteomes" id="UP001476247">
    <property type="component" value="Unassembled WGS sequence"/>
</dbReference>
<reference evidence="1 2" key="1">
    <citation type="submission" date="2024-04" db="EMBL/GenBank/DDBJ databases">
        <title>genome sequences of Mucor flavus KT1a and Helicostylum pulchrum KT1b strains isolation_sourced from the surface of a dry-aged beef.</title>
        <authorList>
            <person name="Toyotome T."/>
            <person name="Hosono M."/>
            <person name="Torimaru M."/>
            <person name="Fukuda K."/>
            <person name="Mikami N."/>
        </authorList>
    </citation>
    <scope>NUCLEOTIDE SEQUENCE [LARGE SCALE GENOMIC DNA]</scope>
    <source>
        <strain evidence="1 2">KT1b</strain>
    </source>
</reference>
<dbReference type="InterPro" id="IPR014848">
    <property type="entry name" value="Rgp1"/>
</dbReference>
<dbReference type="PANTHER" id="PTHR12507">
    <property type="entry name" value="REDUCED GROWTH PHENOTYPE 1 RGP1, YEAST -RELATED"/>
    <property type="match status" value="1"/>
</dbReference>
<comment type="caution">
    <text evidence="1">The sequence shown here is derived from an EMBL/GenBank/DDBJ whole genome shotgun (WGS) entry which is preliminary data.</text>
</comment>
<protein>
    <recommendedName>
        <fullName evidence="3">Rgp1-domain-containing protein</fullName>
    </recommendedName>
</protein>
<evidence type="ECO:0000313" key="2">
    <source>
        <dbReference type="Proteomes" id="UP001476247"/>
    </source>
</evidence>
<keyword evidence="2" id="KW-1185">Reference proteome</keyword>
<sequence>MSVIVTTSFSQGGIFYAGETLSCTVSFTHSLNGPKHERTNSISSIETKTKLPSRYSMPELEGLTLSNLPSRKMSLSSLASSTFSYLTGSTATKEPESIIDPKDWKDLTESVLDNLPSETTIELDETPRSSIDTTSIRSSIDSNLSSIPRNVRLHRLSSINSFHRSNVRNEHLLWGSAQVIGQFVFDPTLINANIFTPLKKKAMYHPFGISSGGGMLTASSLSKIESRTVPVFSTPPSILFVDLNLSPGETVNYTYKLTLPKNIPPTYRGKAMRFNYYLVIGSQRSSSSKPFGAQGQVVQIPFRVFNHVSEDGNRPIYDLMNPEIHYTDQAMVDRINVKEPAPFSNNNINNCSTPNKTNSRSSFIDYIDGLLEKTASNKPVHKLMQRENDLYEDEVKHQLSCHQTISRITNINKKATFDICKNNQRVAQLHLLKSLYRLGEPIQGIVDFEGAVLPTFQISISLESHEIVDTSIAQRQPNYIAKVSRKKHAGHYAFCKDNLCTSFSLAVPTSESPEFQTTTKFITSEQESFDLVGDKNHKQSHTPDAIQTSHFDCQILIHIFGSSGTVFGGPHIFTVQ</sequence>
<dbReference type="EMBL" id="BAABUJ010000004">
    <property type="protein sequence ID" value="GAA5795064.1"/>
    <property type="molecule type" value="Genomic_DNA"/>
</dbReference>
<proteinExistence type="predicted"/>